<feature type="transmembrane region" description="Helical" evidence="5">
    <location>
        <begin position="201"/>
        <end position="221"/>
    </location>
</feature>
<accession>A0A2Z4AHN9</accession>
<dbReference type="GO" id="GO:0005886">
    <property type="term" value="C:plasma membrane"/>
    <property type="evidence" value="ECO:0007669"/>
    <property type="project" value="UniProtKB-SubCell"/>
</dbReference>
<evidence type="ECO:0000256" key="1">
    <source>
        <dbReference type="ARBA" id="ARBA00007867"/>
    </source>
</evidence>
<keyword evidence="4 5" id="KW-0620">Polyamine biosynthesis</keyword>
<proteinExistence type="inferred from homology"/>
<dbReference type="EMBL" id="CP029803">
    <property type="protein sequence ID" value="AWT60738.1"/>
    <property type="molecule type" value="Genomic_DNA"/>
</dbReference>
<organism evidence="8 9">
    <name type="scientific">Candidatus Moanibacter tarae</name>
    <dbReference type="NCBI Taxonomy" id="2200854"/>
    <lineage>
        <taxon>Bacteria</taxon>
        <taxon>Pseudomonadati</taxon>
        <taxon>Verrucomicrobiota</taxon>
        <taxon>Opitutia</taxon>
        <taxon>Puniceicoccales</taxon>
        <taxon>Puniceicoccales incertae sedis</taxon>
        <taxon>Candidatus Moanibacter</taxon>
    </lineage>
</organism>
<dbReference type="CDD" id="cd02440">
    <property type="entry name" value="AdoMet_MTases"/>
    <property type="match status" value="1"/>
</dbReference>
<dbReference type="PROSITE" id="PS51006">
    <property type="entry name" value="PABS_2"/>
    <property type="match status" value="1"/>
</dbReference>
<dbReference type="Pfam" id="PF01564">
    <property type="entry name" value="Spermine_synth"/>
    <property type="match status" value="1"/>
</dbReference>
<dbReference type="GO" id="GO:0004766">
    <property type="term" value="F:spermidine synthase activity"/>
    <property type="evidence" value="ECO:0007669"/>
    <property type="project" value="UniProtKB-UniRule"/>
</dbReference>
<dbReference type="Proteomes" id="UP000247465">
    <property type="component" value="Chromosome"/>
</dbReference>
<keyword evidence="5" id="KW-1133">Transmembrane helix</keyword>
<dbReference type="InterPro" id="IPR030374">
    <property type="entry name" value="PABS"/>
</dbReference>
<dbReference type="HAMAP" id="MF_00198">
    <property type="entry name" value="Spermidine_synth"/>
    <property type="match status" value="1"/>
</dbReference>
<feature type="active site" description="Proton acceptor" evidence="5 6">
    <location>
        <position position="411"/>
    </location>
</feature>
<evidence type="ECO:0000259" key="7">
    <source>
        <dbReference type="PROSITE" id="PS51006"/>
    </source>
</evidence>
<feature type="domain" description="PABS" evidence="7">
    <location>
        <begin position="218"/>
        <end position="490"/>
    </location>
</feature>
<dbReference type="SUPFAM" id="SSF53335">
    <property type="entry name" value="S-adenosyl-L-methionine-dependent methyltransferases"/>
    <property type="match status" value="1"/>
</dbReference>
<dbReference type="InterPro" id="IPR030373">
    <property type="entry name" value="PABS_CS"/>
</dbReference>
<feature type="transmembrane region" description="Helical" evidence="5">
    <location>
        <begin position="152"/>
        <end position="172"/>
    </location>
</feature>
<feature type="transmembrane region" description="Helical" evidence="5">
    <location>
        <begin position="15"/>
        <end position="35"/>
    </location>
</feature>
<feature type="transmembrane region" description="Helical" evidence="5">
    <location>
        <begin position="85"/>
        <end position="105"/>
    </location>
</feature>
<comment type="catalytic activity">
    <reaction evidence="5">
        <text>S-adenosyl 3-(methylsulfanyl)propylamine + putrescine = S-methyl-5'-thioadenosine + spermidine + H(+)</text>
        <dbReference type="Rhea" id="RHEA:12721"/>
        <dbReference type="ChEBI" id="CHEBI:15378"/>
        <dbReference type="ChEBI" id="CHEBI:17509"/>
        <dbReference type="ChEBI" id="CHEBI:57443"/>
        <dbReference type="ChEBI" id="CHEBI:57834"/>
        <dbReference type="ChEBI" id="CHEBI:326268"/>
        <dbReference type="EC" id="2.5.1.16"/>
    </reaction>
</comment>
<dbReference type="NCBIfam" id="NF002956">
    <property type="entry name" value="PRK03612.1"/>
    <property type="match status" value="1"/>
</dbReference>
<name>A0A2Z4AHN9_9BACT</name>
<dbReference type="InterPro" id="IPR001045">
    <property type="entry name" value="Spermi_synthase"/>
</dbReference>
<keyword evidence="5" id="KW-0472">Membrane</keyword>
<feature type="binding site" evidence="5">
    <location>
        <position position="324"/>
    </location>
    <ligand>
        <name>S-methyl-5'-thioadenosine</name>
        <dbReference type="ChEBI" id="CHEBI:17509"/>
    </ligand>
</feature>
<comment type="similarity">
    <text evidence="1 5">Belongs to the spermidine/spermine synthase family.</text>
</comment>
<comment type="caution">
    <text evidence="5">Lacks conserved residue(s) required for the propagation of feature annotation.</text>
</comment>
<dbReference type="EC" id="2.5.1.16" evidence="5"/>
<feature type="binding site" evidence="5">
    <location>
        <position position="418"/>
    </location>
    <ligand>
        <name>S-methyl-5'-thioadenosine</name>
        <dbReference type="ChEBI" id="CHEBI:17509"/>
    </ligand>
</feature>
<reference evidence="8 9" key="1">
    <citation type="submission" date="2018-06" db="EMBL/GenBank/DDBJ databases">
        <title>Draft Genome Sequence of a Novel Marine Bacterium Related to the Verrucomicrobia.</title>
        <authorList>
            <person name="Vosseberg J."/>
            <person name="Martijn J."/>
            <person name="Ettema T.J.G."/>
        </authorList>
    </citation>
    <scope>NUCLEOTIDE SEQUENCE [LARGE SCALE GENOMIC DNA]</scope>
    <source>
        <strain evidence="8">TARA_B100001123</strain>
    </source>
</reference>
<feature type="transmembrane region" description="Helical" evidence="5">
    <location>
        <begin position="47"/>
        <end position="65"/>
    </location>
</feature>
<feature type="binding site" evidence="5">
    <location>
        <begin position="393"/>
        <end position="394"/>
    </location>
    <ligand>
        <name>S-methyl-5'-thioadenosine</name>
        <dbReference type="ChEBI" id="CHEBI:17509"/>
    </ligand>
</feature>
<dbReference type="GO" id="GO:0008295">
    <property type="term" value="P:spermidine biosynthetic process"/>
    <property type="evidence" value="ECO:0007669"/>
    <property type="project" value="UniProtKB-UniRule"/>
</dbReference>
<keyword evidence="3 5" id="KW-0745">Spermidine biosynthesis</keyword>
<dbReference type="UniPathway" id="UPA00248">
    <property type="reaction ID" value="UER00314"/>
</dbReference>
<feature type="binding site" evidence="5">
    <location>
        <position position="280"/>
    </location>
    <ligand>
        <name>spermidine</name>
        <dbReference type="ChEBI" id="CHEBI:57834"/>
    </ligand>
</feature>
<gene>
    <name evidence="5 8" type="primary">speE</name>
    <name evidence="8" type="ORF">DF168_01957</name>
</gene>
<comment type="subcellular location">
    <subcellularLocation>
        <location evidence="5">Cell membrane</location>
        <topology evidence="5">Multi-pass membrane protein</topology>
    </subcellularLocation>
</comment>
<dbReference type="PANTHER" id="PTHR43317:SF1">
    <property type="entry name" value="THERMOSPERMINE SYNTHASE ACAULIS5"/>
    <property type="match status" value="1"/>
</dbReference>
<feature type="binding site" evidence="5">
    <location>
        <position position="249"/>
    </location>
    <ligand>
        <name>S-methyl-5'-thioadenosine</name>
        <dbReference type="ChEBI" id="CHEBI:17509"/>
    </ligand>
</feature>
<evidence type="ECO:0000313" key="8">
    <source>
        <dbReference type="EMBL" id="AWT60738.1"/>
    </source>
</evidence>
<keyword evidence="2 5" id="KW-0808">Transferase</keyword>
<feature type="transmembrane region" description="Helical" evidence="5">
    <location>
        <begin position="111"/>
        <end position="131"/>
    </location>
</feature>
<dbReference type="GO" id="GO:0010487">
    <property type="term" value="F:thermospermine synthase activity"/>
    <property type="evidence" value="ECO:0007669"/>
    <property type="project" value="UniProtKB-ARBA"/>
</dbReference>
<evidence type="ECO:0000256" key="4">
    <source>
        <dbReference type="ARBA" id="ARBA00023115"/>
    </source>
</evidence>
<keyword evidence="5" id="KW-1003">Cell membrane</keyword>
<dbReference type="PANTHER" id="PTHR43317">
    <property type="entry name" value="THERMOSPERMINE SYNTHASE ACAULIS5"/>
    <property type="match status" value="1"/>
</dbReference>
<evidence type="ECO:0000256" key="5">
    <source>
        <dbReference type="HAMAP-Rule" id="MF_00198"/>
    </source>
</evidence>
<feature type="transmembrane region" description="Helical" evidence="5">
    <location>
        <begin position="178"/>
        <end position="196"/>
    </location>
</feature>
<dbReference type="PROSITE" id="PS01330">
    <property type="entry name" value="PABS_1"/>
    <property type="match status" value="1"/>
</dbReference>
<comment type="subunit">
    <text evidence="5">Homodimer or homotetramer.</text>
</comment>
<dbReference type="Gene3D" id="3.40.50.150">
    <property type="entry name" value="Vaccinia Virus protein VP39"/>
    <property type="match status" value="1"/>
</dbReference>
<protein>
    <recommendedName>
        <fullName evidence="5">Polyamine aminopropyltransferase</fullName>
    </recommendedName>
    <alternativeName>
        <fullName evidence="5">Putrescine aminopropyltransferase</fullName>
        <shortName evidence="5">PAPT</shortName>
    </alternativeName>
    <alternativeName>
        <fullName evidence="5">Spermidine synthase</fullName>
        <shortName evidence="5">SPDS</shortName>
        <shortName evidence="5">SPDSY</shortName>
        <ecNumber evidence="5">2.5.1.16</ecNumber>
    </alternativeName>
</protein>
<comment type="pathway">
    <text evidence="5">Amine and polyamine biosynthesis; spermidine biosynthesis; spermidine from putrescine: step 1/1.</text>
</comment>
<feature type="binding site" evidence="5">
    <location>
        <position position="304"/>
    </location>
    <ligand>
        <name>spermidine</name>
        <dbReference type="ChEBI" id="CHEBI:57834"/>
    </ligand>
</feature>
<dbReference type="InterPro" id="IPR029063">
    <property type="entry name" value="SAM-dependent_MTases_sf"/>
</dbReference>
<comment type="function">
    <text evidence="5">Catalyzes the irreversible transfer of a propylamine group from the amino donor S-adenosylmethioninamine (decarboxy-AdoMet) to putrescine (1,4-diaminobutane) to yield spermidine.</text>
</comment>
<dbReference type="KEGG" id="mtar:DF168_01957"/>
<evidence type="ECO:0000256" key="2">
    <source>
        <dbReference type="ARBA" id="ARBA00022679"/>
    </source>
</evidence>
<evidence type="ECO:0000256" key="3">
    <source>
        <dbReference type="ARBA" id="ARBA00023066"/>
    </source>
</evidence>
<dbReference type="AlphaFoldDB" id="A0A2Z4AHN9"/>
<evidence type="ECO:0000313" key="9">
    <source>
        <dbReference type="Proteomes" id="UP000247465"/>
    </source>
</evidence>
<keyword evidence="5" id="KW-0812">Transmembrane</keyword>
<evidence type="ECO:0000256" key="6">
    <source>
        <dbReference type="PROSITE-ProRule" id="PRU00354"/>
    </source>
</evidence>
<sequence>METEIPVPKRGKESLILGISMFAMGGCGLAYEYTFSKTASDLLGNSARQWAIIIGVMLFFMGVGADVQKYVKDRGLIDKLLLSELLIGFLGGFGPIALLFAYSHFASHFVLVQYFFICAIGLLIGFEIPLITRINENYSKDLRINLGRILKMDYIGSLCGALAWIFILPRFFTMVEAAFVLSFFTTGVAFLGLFYFRRVLVFFPGVLVAGLVSVVALGFAFTRAGDWTSYAEQHLFIDRIVFSGTSKYQHIVLTESPQGEISCYINGRLQFNSTDEHIYHEMLVHPAMELVQRRRKVLVLGGGDGLAIREILKYGDVESVLLVDIDPMITDLASDNSYFTTLNHHSLSDARTQVIKNRALIDIGKEKIDVLNQNFPREGRIGTVAEIHILNADAAKYIEQIPGRFDVVILDFPDPNSPELAKLYSLQFYQLLRSKLAKDGLFVQQSSSPVHTREAFLCIGRTMERAGFAVLPYRENVPSFGEWGWWIGGHADRWTREQLGNRFQGIESLSVETRYMTTELMRASRHFGKRQLISNHLDVSTISSPRVYDYYLRAWESED</sequence>